<dbReference type="InterPro" id="IPR000254">
    <property type="entry name" value="CBD"/>
</dbReference>
<feature type="signal peptide" evidence="15">
    <location>
        <begin position="1"/>
        <end position="21"/>
    </location>
</feature>
<evidence type="ECO:0000256" key="2">
    <source>
        <dbReference type="ARBA" id="ARBA00004613"/>
    </source>
</evidence>
<dbReference type="GO" id="GO:0005576">
    <property type="term" value="C:extracellular region"/>
    <property type="evidence" value="ECO:0007669"/>
    <property type="project" value="UniProtKB-SubCell"/>
</dbReference>
<dbReference type="InterPro" id="IPR045321">
    <property type="entry name" value="Cts1-like"/>
</dbReference>
<evidence type="ECO:0000256" key="6">
    <source>
        <dbReference type="ARBA" id="ARBA00022729"/>
    </source>
</evidence>
<dbReference type="PANTHER" id="PTHR45708">
    <property type="entry name" value="ENDOCHITINASE"/>
    <property type="match status" value="1"/>
</dbReference>
<dbReference type="GO" id="GO:0008061">
    <property type="term" value="F:chitin binding"/>
    <property type="evidence" value="ECO:0007669"/>
    <property type="project" value="UniProtKB-KW"/>
</dbReference>
<comment type="similarity">
    <text evidence="12">Belongs to the glycosyl hydrolase 18 family. Chitinase class III subfamily.</text>
</comment>
<dbReference type="GO" id="GO:0008843">
    <property type="term" value="F:endochitinase activity"/>
    <property type="evidence" value="ECO:0007669"/>
    <property type="project" value="UniProtKB-EC"/>
</dbReference>
<dbReference type="Pfam" id="PF00734">
    <property type="entry name" value="CBM_1"/>
    <property type="match status" value="1"/>
</dbReference>
<evidence type="ECO:0000256" key="14">
    <source>
        <dbReference type="SAM" id="MobiDB-lite"/>
    </source>
</evidence>
<proteinExistence type="inferred from homology"/>
<protein>
    <recommendedName>
        <fullName evidence="3">chitinase</fullName>
        <ecNumber evidence="3">3.2.1.14</ecNumber>
    </recommendedName>
</protein>
<feature type="domain" description="CBM1" evidence="16">
    <location>
        <begin position="442"/>
        <end position="478"/>
    </location>
</feature>
<evidence type="ECO:0000256" key="4">
    <source>
        <dbReference type="ARBA" id="ARBA00022525"/>
    </source>
</evidence>
<dbReference type="HOGENOM" id="CLU_007818_1_1_1"/>
<dbReference type="OrthoDB" id="2425929at2759"/>
<dbReference type="CDD" id="cd02877">
    <property type="entry name" value="GH18_hevamine_XipI_class_III"/>
    <property type="match status" value="1"/>
</dbReference>
<dbReference type="EC" id="3.2.1.14" evidence="3"/>
<dbReference type="RefSeq" id="XP_007827493.1">
    <property type="nucleotide sequence ID" value="XM_007829302.1"/>
</dbReference>
<dbReference type="InterPro" id="IPR001223">
    <property type="entry name" value="Glyco_hydro18_cat"/>
</dbReference>
<evidence type="ECO:0000256" key="11">
    <source>
        <dbReference type="ARBA" id="ARBA00023326"/>
    </source>
</evidence>
<keyword evidence="6 15" id="KW-0732">Signal</keyword>
<evidence type="ECO:0000259" key="17">
    <source>
        <dbReference type="PROSITE" id="PS51910"/>
    </source>
</evidence>
<evidence type="ECO:0000256" key="8">
    <source>
        <dbReference type="ARBA" id="ARBA00023024"/>
    </source>
</evidence>
<feature type="compositionally biased region" description="Low complexity" evidence="14">
    <location>
        <begin position="416"/>
        <end position="440"/>
    </location>
</feature>
<dbReference type="GeneID" id="19265734"/>
<dbReference type="KEGG" id="pfy:PFICI_00721"/>
<dbReference type="Gene3D" id="3.20.20.80">
    <property type="entry name" value="Glycosidases"/>
    <property type="match status" value="1"/>
</dbReference>
<dbReference type="GO" id="GO:0006032">
    <property type="term" value="P:chitin catabolic process"/>
    <property type="evidence" value="ECO:0007669"/>
    <property type="project" value="UniProtKB-KW"/>
</dbReference>
<dbReference type="OMA" id="GTTCFAY"/>
<feature type="domain" description="GH18" evidence="17">
    <location>
        <begin position="29"/>
        <end position="326"/>
    </location>
</feature>
<keyword evidence="10 13" id="KW-0326">Glycosidase</keyword>
<dbReference type="InterPro" id="IPR035971">
    <property type="entry name" value="CBD_sf"/>
</dbReference>
<dbReference type="GO" id="GO:0000272">
    <property type="term" value="P:polysaccharide catabolic process"/>
    <property type="evidence" value="ECO:0007669"/>
    <property type="project" value="UniProtKB-KW"/>
</dbReference>
<evidence type="ECO:0000256" key="7">
    <source>
        <dbReference type="ARBA" id="ARBA00022801"/>
    </source>
</evidence>
<dbReference type="InterPro" id="IPR050542">
    <property type="entry name" value="Glycosyl_Hydrlase18_Chitinase"/>
</dbReference>
<dbReference type="SUPFAM" id="SSF51445">
    <property type="entry name" value="(Trans)glycosidases"/>
    <property type="match status" value="1"/>
</dbReference>
<keyword evidence="9" id="KW-0119">Carbohydrate metabolism</keyword>
<feature type="region of interest" description="Disordered" evidence="14">
    <location>
        <begin position="409"/>
        <end position="440"/>
    </location>
</feature>
<keyword evidence="5" id="KW-0147">Chitin-binding</keyword>
<reference evidence="19" key="1">
    <citation type="journal article" date="2015" name="BMC Genomics">
        <title>Genomic and transcriptomic analysis of the endophytic fungus Pestalotiopsis fici reveals its lifestyle and high potential for synthesis of natural products.</title>
        <authorList>
            <person name="Wang X."/>
            <person name="Zhang X."/>
            <person name="Liu L."/>
            <person name="Xiang M."/>
            <person name="Wang W."/>
            <person name="Sun X."/>
            <person name="Che Y."/>
            <person name="Guo L."/>
            <person name="Liu G."/>
            <person name="Guo L."/>
            <person name="Wang C."/>
            <person name="Yin W.B."/>
            <person name="Stadler M."/>
            <person name="Zhang X."/>
            <person name="Liu X."/>
        </authorList>
    </citation>
    <scope>NUCLEOTIDE SEQUENCE [LARGE SCALE GENOMIC DNA]</scope>
    <source>
        <strain evidence="19">W106-1 / CGMCC3.15140</strain>
    </source>
</reference>
<evidence type="ECO:0000256" key="9">
    <source>
        <dbReference type="ARBA" id="ARBA00023277"/>
    </source>
</evidence>
<dbReference type="InterPro" id="IPR017853">
    <property type="entry name" value="GH"/>
</dbReference>
<evidence type="ECO:0000256" key="5">
    <source>
        <dbReference type="ARBA" id="ARBA00022669"/>
    </source>
</evidence>
<evidence type="ECO:0000256" key="3">
    <source>
        <dbReference type="ARBA" id="ARBA00012729"/>
    </source>
</evidence>
<dbReference type="Pfam" id="PF00704">
    <property type="entry name" value="Glyco_hydro_18"/>
    <property type="match status" value="1"/>
</dbReference>
<evidence type="ECO:0000313" key="19">
    <source>
        <dbReference type="Proteomes" id="UP000030651"/>
    </source>
</evidence>
<keyword evidence="19" id="KW-1185">Reference proteome</keyword>
<name>W3XLE7_PESFW</name>
<evidence type="ECO:0000256" key="1">
    <source>
        <dbReference type="ARBA" id="ARBA00000822"/>
    </source>
</evidence>
<keyword evidence="11" id="KW-0624">Polysaccharide degradation</keyword>
<dbReference type="InParanoid" id="W3XLE7"/>
<dbReference type="eggNOG" id="KOG4701">
    <property type="taxonomic scope" value="Eukaryota"/>
</dbReference>
<keyword evidence="7 13" id="KW-0378">Hydrolase</keyword>
<evidence type="ECO:0000256" key="15">
    <source>
        <dbReference type="SAM" id="SignalP"/>
    </source>
</evidence>
<evidence type="ECO:0000259" key="16">
    <source>
        <dbReference type="PROSITE" id="PS51164"/>
    </source>
</evidence>
<evidence type="ECO:0000313" key="18">
    <source>
        <dbReference type="EMBL" id="ETS86893.1"/>
    </source>
</evidence>
<dbReference type="PANTHER" id="PTHR45708:SF49">
    <property type="entry name" value="ENDOCHITINASE"/>
    <property type="match status" value="1"/>
</dbReference>
<dbReference type="Proteomes" id="UP000030651">
    <property type="component" value="Unassembled WGS sequence"/>
</dbReference>
<evidence type="ECO:0000256" key="13">
    <source>
        <dbReference type="RuleBase" id="RU000489"/>
    </source>
</evidence>
<organism evidence="18 19">
    <name type="scientific">Pestalotiopsis fici (strain W106-1 / CGMCC3.15140)</name>
    <dbReference type="NCBI Taxonomy" id="1229662"/>
    <lineage>
        <taxon>Eukaryota</taxon>
        <taxon>Fungi</taxon>
        <taxon>Dikarya</taxon>
        <taxon>Ascomycota</taxon>
        <taxon>Pezizomycotina</taxon>
        <taxon>Sordariomycetes</taxon>
        <taxon>Xylariomycetidae</taxon>
        <taxon>Amphisphaeriales</taxon>
        <taxon>Sporocadaceae</taxon>
        <taxon>Pestalotiopsis</taxon>
    </lineage>
</organism>
<gene>
    <name evidence="18" type="ORF">PFICI_00721</name>
</gene>
<evidence type="ECO:0000256" key="12">
    <source>
        <dbReference type="ARBA" id="ARBA00025727"/>
    </source>
</evidence>
<dbReference type="SMART" id="SM00236">
    <property type="entry name" value="fCBD"/>
    <property type="match status" value="1"/>
</dbReference>
<dbReference type="GO" id="GO:0030248">
    <property type="term" value="F:cellulose binding"/>
    <property type="evidence" value="ECO:0007669"/>
    <property type="project" value="InterPro"/>
</dbReference>
<dbReference type="STRING" id="1229662.W3XLE7"/>
<dbReference type="InterPro" id="IPR001579">
    <property type="entry name" value="Glyco_hydro_18_chit_AS"/>
</dbReference>
<dbReference type="SUPFAM" id="SSF57180">
    <property type="entry name" value="Cellulose-binding domain"/>
    <property type="match status" value="1"/>
</dbReference>
<accession>W3XLE7</accession>
<feature type="chain" id="PRO_5004835216" description="chitinase" evidence="15">
    <location>
        <begin position="22"/>
        <end position="478"/>
    </location>
</feature>
<dbReference type="PROSITE" id="PS51910">
    <property type="entry name" value="GH18_2"/>
    <property type="match status" value="1"/>
</dbReference>
<comment type="subcellular location">
    <subcellularLocation>
        <location evidence="2">Secreted</location>
    </subcellularLocation>
</comment>
<evidence type="ECO:0000256" key="10">
    <source>
        <dbReference type="ARBA" id="ARBA00023295"/>
    </source>
</evidence>
<dbReference type="EMBL" id="KI912109">
    <property type="protein sequence ID" value="ETS86893.1"/>
    <property type="molecule type" value="Genomic_DNA"/>
</dbReference>
<dbReference type="PROSITE" id="PS51164">
    <property type="entry name" value="CBM1_2"/>
    <property type="match status" value="1"/>
</dbReference>
<sequence>MAKLSFSLLAASLGLGQLASAGFDPSIQSNVAIYWGQNSYGQANSQSRLSEYCSNTELNIIPIAFMLGIQNPSVNFASAIHACTSYPGTQLLNCPQIAQDIKTCQTTYSKTILLSLGGATYTEGGFSSAAAAQAAANNVWNLFGPNTTAANRPFGSAVVDGFDFDFESTTQNTAPFAQELRDLMNAATSSGDKKYYLSAAPQCPFPDAAMNDMLSTVEMDFVMVQFYNNYCGIQSFTLGATSQNNFNMDVWDNWAKQSKNPSVKVLLGVPANTGAGGGYLPASQLAPIISYCKTFTSFGGVMMWDMSQMAANTGFLDGVYGALMGSSSPPTPSTSASTSSSSSATSFSTALATMSRSSAASSSSTMLARSSSLTSSLFGRQSTATAPTCACPTAATVTVTTTIFTGTASASKRDTSSTSRAQGTTASTTAATGTTGTTGSNQLVNQWGQCGGSGYTGPTQCKPPYTCVRSSVWWSDCR</sequence>
<keyword evidence="8" id="KW-0146">Chitin degradation</keyword>
<dbReference type="PROSITE" id="PS01095">
    <property type="entry name" value="GH18_1"/>
    <property type="match status" value="1"/>
</dbReference>
<keyword evidence="4" id="KW-0964">Secreted</keyword>
<dbReference type="AlphaFoldDB" id="W3XLE7"/>
<comment type="catalytic activity">
    <reaction evidence="1">
        <text>Random endo-hydrolysis of N-acetyl-beta-D-glucosaminide (1-&gt;4)-beta-linkages in chitin and chitodextrins.</text>
        <dbReference type="EC" id="3.2.1.14"/>
    </reaction>
</comment>